<dbReference type="InterPro" id="IPR029060">
    <property type="entry name" value="PIN-like_dom_sf"/>
</dbReference>
<keyword evidence="6" id="KW-0800">Toxin</keyword>
<gene>
    <name evidence="6" type="primary">vapC</name>
    <name evidence="8" type="ORF">BKA02_000718</name>
</gene>
<sequence>MGLIYLDACILIYAVEDQGTRGASVRRAFRAADAPLATSALILPECLPGPLRAQDHALRDRYLAVFERLEIIELGTQSYLRAAQLRAGFGLKTPDAIHLAAAQLAGCTQFWTNDRRLAAASNGLAVDIIGG</sequence>
<evidence type="ECO:0000256" key="6">
    <source>
        <dbReference type="HAMAP-Rule" id="MF_00265"/>
    </source>
</evidence>
<evidence type="ECO:0000313" key="8">
    <source>
        <dbReference type="EMBL" id="NYD53663.1"/>
    </source>
</evidence>
<keyword evidence="9" id="KW-1185">Reference proteome</keyword>
<accession>A0A7Y9JML3</accession>
<dbReference type="Proteomes" id="UP000552045">
    <property type="component" value="Unassembled WGS sequence"/>
</dbReference>
<dbReference type="RefSeq" id="WP_179431390.1">
    <property type="nucleotide sequence ID" value="NZ_BAABLC010000005.1"/>
</dbReference>
<keyword evidence="2 6" id="KW-0540">Nuclease</keyword>
<dbReference type="EC" id="3.1.-.-" evidence="6"/>
<comment type="caution">
    <text evidence="8">The sequence shown here is derived from an EMBL/GenBank/DDBJ whole genome shotgun (WGS) entry which is preliminary data.</text>
</comment>
<dbReference type="GO" id="GO:0016787">
    <property type="term" value="F:hydrolase activity"/>
    <property type="evidence" value="ECO:0007669"/>
    <property type="project" value="UniProtKB-KW"/>
</dbReference>
<feature type="binding site" evidence="6">
    <location>
        <position position="95"/>
    </location>
    <ligand>
        <name>Mg(2+)</name>
        <dbReference type="ChEBI" id="CHEBI:18420"/>
    </ligand>
</feature>
<keyword evidence="4 6" id="KW-0378">Hydrolase</keyword>
<dbReference type="GO" id="GO:0000287">
    <property type="term" value="F:magnesium ion binding"/>
    <property type="evidence" value="ECO:0007669"/>
    <property type="project" value="UniProtKB-UniRule"/>
</dbReference>
<feature type="domain" description="PIN" evidence="7">
    <location>
        <begin position="4"/>
        <end position="120"/>
    </location>
</feature>
<dbReference type="GO" id="GO:0004540">
    <property type="term" value="F:RNA nuclease activity"/>
    <property type="evidence" value="ECO:0007669"/>
    <property type="project" value="InterPro"/>
</dbReference>
<dbReference type="Pfam" id="PF01850">
    <property type="entry name" value="PIN"/>
    <property type="match status" value="1"/>
</dbReference>
<keyword evidence="5 6" id="KW-0460">Magnesium</keyword>
<name>A0A7Y9JML3_9MICO</name>
<evidence type="ECO:0000313" key="9">
    <source>
        <dbReference type="Proteomes" id="UP000552045"/>
    </source>
</evidence>
<dbReference type="AlphaFoldDB" id="A0A7Y9JML3"/>
<comment type="cofactor">
    <cofactor evidence="6">
        <name>Mg(2+)</name>
        <dbReference type="ChEBI" id="CHEBI:18420"/>
    </cofactor>
</comment>
<organism evidence="8 9">
    <name type="scientific">Microbacterium pseudoresistens</name>
    <dbReference type="NCBI Taxonomy" id="640634"/>
    <lineage>
        <taxon>Bacteria</taxon>
        <taxon>Bacillati</taxon>
        <taxon>Actinomycetota</taxon>
        <taxon>Actinomycetes</taxon>
        <taxon>Micrococcales</taxon>
        <taxon>Microbacteriaceae</taxon>
        <taxon>Microbacterium</taxon>
    </lineage>
</organism>
<dbReference type="Gene3D" id="3.40.50.1010">
    <property type="entry name" value="5'-nuclease"/>
    <property type="match status" value="1"/>
</dbReference>
<evidence type="ECO:0000256" key="4">
    <source>
        <dbReference type="ARBA" id="ARBA00022801"/>
    </source>
</evidence>
<reference evidence="8 9" key="1">
    <citation type="submission" date="2020-07" db="EMBL/GenBank/DDBJ databases">
        <title>Sequencing the genomes of 1000 actinobacteria strains.</title>
        <authorList>
            <person name="Klenk H.-P."/>
        </authorList>
    </citation>
    <scope>NUCLEOTIDE SEQUENCE [LARGE SCALE GENOMIC DNA]</scope>
    <source>
        <strain evidence="8 9">DSM 22185</strain>
    </source>
</reference>
<evidence type="ECO:0000256" key="5">
    <source>
        <dbReference type="ARBA" id="ARBA00022842"/>
    </source>
</evidence>
<keyword evidence="3 6" id="KW-0479">Metal-binding</keyword>
<dbReference type="GO" id="GO:0090729">
    <property type="term" value="F:toxin activity"/>
    <property type="evidence" value="ECO:0007669"/>
    <property type="project" value="UniProtKB-KW"/>
</dbReference>
<dbReference type="InterPro" id="IPR002716">
    <property type="entry name" value="PIN_dom"/>
</dbReference>
<dbReference type="InterPro" id="IPR022907">
    <property type="entry name" value="VapC_family"/>
</dbReference>
<protein>
    <recommendedName>
        <fullName evidence="6">Ribonuclease VapC</fullName>
        <shortName evidence="6">RNase VapC</shortName>
        <ecNumber evidence="6">3.1.-.-</ecNumber>
    </recommendedName>
    <alternativeName>
        <fullName evidence="6">Toxin VapC</fullName>
    </alternativeName>
</protein>
<feature type="binding site" evidence="6">
    <location>
        <position position="7"/>
    </location>
    <ligand>
        <name>Mg(2+)</name>
        <dbReference type="ChEBI" id="CHEBI:18420"/>
    </ligand>
</feature>
<evidence type="ECO:0000256" key="1">
    <source>
        <dbReference type="ARBA" id="ARBA00022649"/>
    </source>
</evidence>
<comment type="function">
    <text evidence="6">Toxic component of a toxin-antitoxin (TA) system. An RNase.</text>
</comment>
<dbReference type="EMBL" id="JACCBH010000001">
    <property type="protein sequence ID" value="NYD53663.1"/>
    <property type="molecule type" value="Genomic_DNA"/>
</dbReference>
<proteinExistence type="inferred from homology"/>
<evidence type="ECO:0000256" key="3">
    <source>
        <dbReference type="ARBA" id="ARBA00022723"/>
    </source>
</evidence>
<comment type="similarity">
    <text evidence="6">Belongs to the PINc/VapC protein family.</text>
</comment>
<evidence type="ECO:0000256" key="2">
    <source>
        <dbReference type="ARBA" id="ARBA00022722"/>
    </source>
</evidence>
<dbReference type="SUPFAM" id="SSF88723">
    <property type="entry name" value="PIN domain-like"/>
    <property type="match status" value="1"/>
</dbReference>
<dbReference type="CDD" id="cd09874">
    <property type="entry name" value="PIN_MT3492-like"/>
    <property type="match status" value="1"/>
</dbReference>
<keyword evidence="1 6" id="KW-1277">Toxin-antitoxin system</keyword>
<dbReference type="HAMAP" id="MF_00265">
    <property type="entry name" value="VapC_Nob1"/>
    <property type="match status" value="1"/>
</dbReference>
<evidence type="ECO:0000259" key="7">
    <source>
        <dbReference type="Pfam" id="PF01850"/>
    </source>
</evidence>